<feature type="region of interest" description="Disordered" evidence="3">
    <location>
        <begin position="109"/>
        <end position="131"/>
    </location>
</feature>
<dbReference type="GO" id="GO:0005737">
    <property type="term" value="C:cytoplasm"/>
    <property type="evidence" value="ECO:0007669"/>
    <property type="project" value="UniProtKB-SubCell"/>
</dbReference>
<evidence type="ECO:0000256" key="2">
    <source>
        <dbReference type="ARBA" id="ARBA00022490"/>
    </source>
</evidence>
<dbReference type="InterPro" id="IPR025223">
    <property type="entry name" value="S1-like_RNA-bd_dom"/>
</dbReference>
<feature type="compositionally biased region" description="Low complexity" evidence="3">
    <location>
        <begin position="112"/>
        <end position="131"/>
    </location>
</feature>
<evidence type="ECO:0000259" key="4">
    <source>
        <dbReference type="Pfam" id="PF14444"/>
    </source>
</evidence>
<reference evidence="5" key="1">
    <citation type="submission" date="2020-11" db="EMBL/GenBank/DDBJ databases">
        <authorList>
            <person name="Tran Van P."/>
        </authorList>
    </citation>
    <scope>NUCLEOTIDE SEQUENCE</scope>
</reference>
<feature type="region of interest" description="Disordered" evidence="3">
    <location>
        <begin position="1"/>
        <end position="21"/>
    </location>
</feature>
<dbReference type="InterPro" id="IPR012340">
    <property type="entry name" value="NA-bd_OB-fold"/>
</dbReference>
<dbReference type="Gene3D" id="2.40.50.140">
    <property type="entry name" value="Nucleic acid-binding proteins"/>
    <property type="match status" value="1"/>
</dbReference>
<evidence type="ECO:0000313" key="5">
    <source>
        <dbReference type="EMBL" id="CAD7631789.1"/>
    </source>
</evidence>
<dbReference type="EMBL" id="OC864552">
    <property type="protein sequence ID" value="CAD7631789.1"/>
    <property type="molecule type" value="Genomic_DNA"/>
</dbReference>
<protein>
    <recommendedName>
        <fullName evidence="4">S1-like RNA binding domain-containing protein</fullName>
    </recommendedName>
</protein>
<sequence>MLSNNSTQSHGPQTGDVSKQSRSLTGTVTKLLDNFGFIDDSVFFQLSAVKGGDVLVGDKVYCECSYSDHLPFKWNATKVHLVHTGGRPNPSAPNPSNATPQVATTYLQHRLQQQQQSRDEPSNTSQNYYSSQSVSNAGAYGSGQSFDFAKTQQAVAAAQQLASYYGQRNDSNANNSFSQLQYTSTPGSAFVSS</sequence>
<feature type="region of interest" description="Disordered" evidence="3">
    <location>
        <begin position="167"/>
        <end position="193"/>
    </location>
</feature>
<dbReference type="AlphaFoldDB" id="A0A7R9KYH4"/>
<dbReference type="OrthoDB" id="6505182at2759"/>
<accession>A0A7R9KYH4</accession>
<name>A0A7R9KYH4_9ACAR</name>
<evidence type="ECO:0000256" key="3">
    <source>
        <dbReference type="SAM" id="MobiDB-lite"/>
    </source>
</evidence>
<comment type="subcellular location">
    <subcellularLocation>
        <location evidence="1">Cytoplasm</location>
    </subcellularLocation>
</comment>
<keyword evidence="2" id="KW-0963">Cytoplasm</keyword>
<organism evidence="5">
    <name type="scientific">Medioppia subpectinata</name>
    <dbReference type="NCBI Taxonomy" id="1979941"/>
    <lineage>
        <taxon>Eukaryota</taxon>
        <taxon>Metazoa</taxon>
        <taxon>Ecdysozoa</taxon>
        <taxon>Arthropoda</taxon>
        <taxon>Chelicerata</taxon>
        <taxon>Arachnida</taxon>
        <taxon>Acari</taxon>
        <taxon>Acariformes</taxon>
        <taxon>Sarcoptiformes</taxon>
        <taxon>Oribatida</taxon>
        <taxon>Brachypylina</taxon>
        <taxon>Oppioidea</taxon>
        <taxon>Oppiidae</taxon>
        <taxon>Medioppia</taxon>
    </lineage>
</organism>
<dbReference type="EMBL" id="CAJPIZ010009977">
    <property type="protein sequence ID" value="CAG2112219.1"/>
    <property type="molecule type" value="Genomic_DNA"/>
</dbReference>
<gene>
    <name evidence="5" type="ORF">OSB1V03_LOCUS12198</name>
</gene>
<dbReference type="Proteomes" id="UP000759131">
    <property type="component" value="Unassembled WGS sequence"/>
</dbReference>
<dbReference type="SUPFAM" id="SSF50249">
    <property type="entry name" value="Nucleic acid-binding proteins"/>
    <property type="match status" value="1"/>
</dbReference>
<evidence type="ECO:0000256" key="1">
    <source>
        <dbReference type="ARBA" id="ARBA00004496"/>
    </source>
</evidence>
<proteinExistence type="predicted"/>
<dbReference type="Pfam" id="PF14444">
    <property type="entry name" value="S1-like"/>
    <property type="match status" value="1"/>
</dbReference>
<feature type="non-terminal residue" evidence="5">
    <location>
        <position position="193"/>
    </location>
</feature>
<evidence type="ECO:0000313" key="6">
    <source>
        <dbReference type="Proteomes" id="UP000759131"/>
    </source>
</evidence>
<keyword evidence="6" id="KW-1185">Reference proteome</keyword>
<feature type="domain" description="S1-like RNA binding" evidence="4">
    <location>
        <begin position="22"/>
        <end position="78"/>
    </location>
</feature>